<gene>
    <name evidence="1" type="ORF">F1735_32310</name>
</gene>
<protein>
    <recommendedName>
        <fullName evidence="3">Immunity protein 43 domain-containing protein</fullName>
    </recommendedName>
</protein>
<proteinExistence type="predicted"/>
<dbReference type="Proteomes" id="UP000610594">
    <property type="component" value="Unassembled WGS sequence"/>
</dbReference>
<sequence>MTEKNYYILKYKACGAECPIRLSGRLNQHKWEWDGFETKPNDVDIVKNYEFTVSDRKIKSLEFDFYGYLTKFVSEKFLKVCDDLNVKFRAVPLKFIVQKKEIDKKYYIFLPVDHFSLLDAELSEFEAVRDDETGELFEDKIYPGQVVYENITKFVISDGEFPHLFKCSEILELVCTREFMQLAIERGLNCIDFIPLDVNFKYNT</sequence>
<evidence type="ECO:0000313" key="1">
    <source>
        <dbReference type="EMBL" id="NHZ66909.1"/>
    </source>
</evidence>
<evidence type="ECO:0008006" key="3">
    <source>
        <dbReference type="Google" id="ProtNLM"/>
    </source>
</evidence>
<accession>A0ABX0N9R9</accession>
<keyword evidence="2" id="KW-1185">Reference proteome</keyword>
<dbReference type="RefSeq" id="WP_167240980.1">
    <property type="nucleotide sequence ID" value="NZ_WHJF01000193.1"/>
</dbReference>
<comment type="caution">
    <text evidence="1">The sequence shown here is derived from an EMBL/GenBank/DDBJ whole genome shotgun (WGS) entry which is preliminary data.</text>
</comment>
<evidence type="ECO:0000313" key="2">
    <source>
        <dbReference type="Proteomes" id="UP000610594"/>
    </source>
</evidence>
<reference evidence="1 2" key="1">
    <citation type="submission" date="2019-10" db="EMBL/GenBank/DDBJ databases">
        <title>Taxonomy of Antarctic Massilia spp.: description of Massilia rubra sp. nov., Massilia aquatica sp. nov., Massilia mucilaginosa sp. nov., Massilia frigida sp. nov. isolated from streams, lakes and regoliths.</title>
        <authorList>
            <person name="Holochova P."/>
            <person name="Sedlacek I."/>
            <person name="Kralova S."/>
            <person name="Maslanova I."/>
            <person name="Busse H.-J."/>
            <person name="Stankova E."/>
            <person name="Vrbovska V."/>
            <person name="Kovarovic V."/>
            <person name="Bartak M."/>
            <person name="Svec P."/>
            <person name="Pantucek R."/>
        </authorList>
    </citation>
    <scope>NUCLEOTIDE SEQUENCE [LARGE SCALE GENOMIC DNA]</scope>
    <source>
        <strain evidence="1 2">CCM 8694</strain>
    </source>
</reference>
<dbReference type="EMBL" id="WHJF01000193">
    <property type="protein sequence ID" value="NHZ66909.1"/>
    <property type="molecule type" value="Genomic_DNA"/>
</dbReference>
<name>A0ABX0N9R9_9BURK</name>
<organism evidence="1 2">
    <name type="scientific">Massilia genomosp. 1</name>
    <dbReference type="NCBI Taxonomy" id="2609280"/>
    <lineage>
        <taxon>Bacteria</taxon>
        <taxon>Pseudomonadati</taxon>
        <taxon>Pseudomonadota</taxon>
        <taxon>Betaproteobacteria</taxon>
        <taxon>Burkholderiales</taxon>
        <taxon>Oxalobacteraceae</taxon>
        <taxon>Telluria group</taxon>
        <taxon>Massilia</taxon>
    </lineage>
</organism>